<evidence type="ECO:0000256" key="5">
    <source>
        <dbReference type="SAM" id="Phobius"/>
    </source>
</evidence>
<dbReference type="KEGG" id="sus:Acid_4593"/>
<dbReference type="GO" id="GO:0022857">
    <property type="term" value="F:transmembrane transporter activity"/>
    <property type="evidence" value="ECO:0007669"/>
    <property type="project" value="InterPro"/>
</dbReference>
<sequence>MLLAAVTYLDRVCISVLAPDISRDLGLDKLQMSFVFSAFAIAYAGFEIVTAWWGERVGARRILTRIVAWWSCFTIATGLSWNYPSLLAIRFLFGAGEAGAWPNAALAFSRWIPTGERGRAQGFFFAAAHFSGGITPLLVAAMLPAMSWRAIFAACGTVGFVWAAGWYRWFRDEPREHKAVNAAEAELIETGRRIAVHMHSGGAVWRALAASPNVWFLCLAYFSNSYGSYFVMTWLPTYLSEQRHFQKESLSLFSGLPLLLSVFGDLSGGALTDWMTRRFGLRVGRSAVCVAGYSVAAAAMFASVYSATPVLAACLIAVAVAASMVTLSATWAACMDIGGEHTAVLSAAMNTTGQLGSIISPVATGWVVSRFSNWQAPLVIMGVLYLISAVLWTMVDARKRLQV</sequence>
<dbReference type="InterPro" id="IPR020846">
    <property type="entry name" value="MFS_dom"/>
</dbReference>
<evidence type="ECO:0000313" key="7">
    <source>
        <dbReference type="EMBL" id="ABJ85552.1"/>
    </source>
</evidence>
<dbReference type="InterPro" id="IPR036259">
    <property type="entry name" value="MFS_trans_sf"/>
</dbReference>
<dbReference type="STRING" id="234267.Acid_4593"/>
<feature type="transmembrane region" description="Helical" evidence="5">
    <location>
        <begin position="374"/>
        <end position="395"/>
    </location>
</feature>
<reference evidence="7" key="1">
    <citation type="submission" date="2006-10" db="EMBL/GenBank/DDBJ databases">
        <title>Complete sequence of Solibacter usitatus Ellin6076.</title>
        <authorList>
            <consortium name="US DOE Joint Genome Institute"/>
            <person name="Copeland A."/>
            <person name="Lucas S."/>
            <person name="Lapidus A."/>
            <person name="Barry K."/>
            <person name="Detter J.C."/>
            <person name="Glavina del Rio T."/>
            <person name="Hammon N."/>
            <person name="Israni S."/>
            <person name="Dalin E."/>
            <person name="Tice H."/>
            <person name="Pitluck S."/>
            <person name="Thompson L.S."/>
            <person name="Brettin T."/>
            <person name="Bruce D."/>
            <person name="Han C."/>
            <person name="Tapia R."/>
            <person name="Gilna P."/>
            <person name="Schmutz J."/>
            <person name="Larimer F."/>
            <person name="Land M."/>
            <person name="Hauser L."/>
            <person name="Kyrpides N."/>
            <person name="Mikhailova N."/>
            <person name="Janssen P.H."/>
            <person name="Kuske C.R."/>
            <person name="Richardson P."/>
        </authorList>
    </citation>
    <scope>NUCLEOTIDE SEQUENCE</scope>
    <source>
        <strain evidence="7">Ellin6076</strain>
    </source>
</reference>
<feature type="transmembrane region" description="Helical" evidence="5">
    <location>
        <begin position="150"/>
        <end position="170"/>
    </location>
</feature>
<keyword evidence="3 5" id="KW-1133">Transmembrane helix</keyword>
<keyword evidence="4 5" id="KW-0472">Membrane</keyword>
<dbReference type="PANTHER" id="PTHR11662">
    <property type="entry name" value="SOLUTE CARRIER FAMILY 17"/>
    <property type="match status" value="1"/>
</dbReference>
<dbReference type="InterPro" id="IPR011701">
    <property type="entry name" value="MFS"/>
</dbReference>
<feature type="transmembrane region" description="Helical" evidence="5">
    <location>
        <begin position="34"/>
        <end position="54"/>
    </location>
</feature>
<feature type="transmembrane region" description="Helical" evidence="5">
    <location>
        <begin position="344"/>
        <end position="368"/>
    </location>
</feature>
<feature type="domain" description="Major facilitator superfamily (MFS) profile" evidence="6">
    <location>
        <begin position="1"/>
        <end position="400"/>
    </location>
</feature>
<dbReference type="HOGENOM" id="CLU_001265_5_1_0"/>
<evidence type="ECO:0000256" key="3">
    <source>
        <dbReference type="ARBA" id="ARBA00022989"/>
    </source>
</evidence>
<feature type="transmembrane region" description="Helical" evidence="5">
    <location>
        <begin position="123"/>
        <end position="144"/>
    </location>
</feature>
<feature type="transmembrane region" description="Helical" evidence="5">
    <location>
        <begin position="66"/>
        <end position="83"/>
    </location>
</feature>
<organism evidence="7">
    <name type="scientific">Solibacter usitatus (strain Ellin6076)</name>
    <dbReference type="NCBI Taxonomy" id="234267"/>
    <lineage>
        <taxon>Bacteria</taxon>
        <taxon>Pseudomonadati</taxon>
        <taxon>Acidobacteriota</taxon>
        <taxon>Terriglobia</taxon>
        <taxon>Bryobacterales</taxon>
        <taxon>Solibacteraceae</taxon>
        <taxon>Candidatus Solibacter</taxon>
    </lineage>
</organism>
<dbReference type="EMBL" id="CP000473">
    <property type="protein sequence ID" value="ABJ85552.1"/>
    <property type="molecule type" value="Genomic_DNA"/>
</dbReference>
<proteinExistence type="predicted"/>
<feature type="transmembrane region" description="Helical" evidence="5">
    <location>
        <begin position="252"/>
        <end position="271"/>
    </location>
</feature>
<dbReference type="InParanoid" id="Q01XR3"/>
<dbReference type="PROSITE" id="PS50850">
    <property type="entry name" value="MFS"/>
    <property type="match status" value="1"/>
</dbReference>
<dbReference type="AlphaFoldDB" id="Q01XR3"/>
<evidence type="ECO:0000256" key="2">
    <source>
        <dbReference type="ARBA" id="ARBA00022692"/>
    </source>
</evidence>
<feature type="transmembrane region" description="Helical" evidence="5">
    <location>
        <begin position="89"/>
        <end position="111"/>
    </location>
</feature>
<dbReference type="InterPro" id="IPR050382">
    <property type="entry name" value="MFS_Na/Anion_cotransporter"/>
</dbReference>
<feature type="transmembrane region" description="Helical" evidence="5">
    <location>
        <begin position="310"/>
        <end position="332"/>
    </location>
</feature>
<protein>
    <submittedName>
        <fullName evidence="7">Major facilitator superfamily MFS_1</fullName>
    </submittedName>
</protein>
<feature type="transmembrane region" description="Helical" evidence="5">
    <location>
        <begin position="283"/>
        <end position="304"/>
    </location>
</feature>
<dbReference type="Pfam" id="PF07690">
    <property type="entry name" value="MFS_1"/>
    <property type="match status" value="1"/>
</dbReference>
<comment type="subcellular location">
    <subcellularLocation>
        <location evidence="1">Membrane</location>
        <topology evidence="1">Multi-pass membrane protein</topology>
    </subcellularLocation>
</comment>
<feature type="transmembrane region" description="Helical" evidence="5">
    <location>
        <begin position="214"/>
        <end position="232"/>
    </location>
</feature>
<dbReference type="SUPFAM" id="SSF103473">
    <property type="entry name" value="MFS general substrate transporter"/>
    <property type="match status" value="1"/>
</dbReference>
<dbReference type="GO" id="GO:0016020">
    <property type="term" value="C:membrane"/>
    <property type="evidence" value="ECO:0007669"/>
    <property type="project" value="UniProtKB-SubCell"/>
</dbReference>
<evidence type="ECO:0000256" key="4">
    <source>
        <dbReference type="ARBA" id="ARBA00023136"/>
    </source>
</evidence>
<dbReference type="Gene3D" id="1.20.1250.20">
    <property type="entry name" value="MFS general substrate transporter like domains"/>
    <property type="match status" value="2"/>
</dbReference>
<dbReference type="CDD" id="cd17319">
    <property type="entry name" value="MFS_ExuT_GudP_like"/>
    <property type="match status" value="1"/>
</dbReference>
<name>Q01XR3_SOLUE</name>
<keyword evidence="2 5" id="KW-0812">Transmembrane</keyword>
<gene>
    <name evidence="7" type="ordered locus">Acid_4593</name>
</gene>
<evidence type="ECO:0000259" key="6">
    <source>
        <dbReference type="PROSITE" id="PS50850"/>
    </source>
</evidence>
<dbReference type="eggNOG" id="COG2271">
    <property type="taxonomic scope" value="Bacteria"/>
</dbReference>
<evidence type="ECO:0000256" key="1">
    <source>
        <dbReference type="ARBA" id="ARBA00004141"/>
    </source>
</evidence>
<dbReference type="PANTHER" id="PTHR11662:SF399">
    <property type="entry name" value="FI19708P1-RELATED"/>
    <property type="match status" value="1"/>
</dbReference>
<accession>Q01XR3</accession>